<gene>
    <name evidence="5" type="ORF">SHERM_27146</name>
</gene>
<keyword evidence="6" id="KW-1185">Reference proteome</keyword>
<dbReference type="EMBL" id="CACSLK010027833">
    <property type="protein sequence ID" value="CAA0831834.1"/>
    <property type="molecule type" value="Genomic_DNA"/>
</dbReference>
<dbReference type="GO" id="GO:0006412">
    <property type="term" value="P:translation"/>
    <property type="evidence" value="ECO:0007669"/>
    <property type="project" value="InterPro"/>
</dbReference>
<reference evidence="5" key="1">
    <citation type="submission" date="2019-12" db="EMBL/GenBank/DDBJ databases">
        <authorList>
            <person name="Scholes J."/>
        </authorList>
    </citation>
    <scope>NUCLEOTIDE SEQUENCE</scope>
</reference>
<proteinExistence type="inferred from homology"/>
<dbReference type="PANTHER" id="PTHR11502">
    <property type="entry name" value="40S RIBOSOMAL PROTEIN S6"/>
    <property type="match status" value="1"/>
</dbReference>
<dbReference type="InterPro" id="IPR001377">
    <property type="entry name" value="Ribosomal_eS6"/>
</dbReference>
<accession>A0A9N7NCQ5</accession>
<dbReference type="Gene3D" id="1.20.5.2650">
    <property type="match status" value="2"/>
</dbReference>
<comment type="caution">
    <text evidence="5">The sequence shown here is derived from an EMBL/GenBank/DDBJ whole genome shotgun (WGS) entry which is preliminary data.</text>
</comment>
<evidence type="ECO:0000256" key="4">
    <source>
        <dbReference type="SAM" id="MobiDB-lite"/>
    </source>
</evidence>
<name>A0A9N7NCQ5_STRHE</name>
<dbReference type="GO" id="GO:1990904">
    <property type="term" value="C:ribonucleoprotein complex"/>
    <property type="evidence" value="ECO:0007669"/>
    <property type="project" value="UniProtKB-KW"/>
</dbReference>
<evidence type="ECO:0000256" key="1">
    <source>
        <dbReference type="ARBA" id="ARBA00009312"/>
    </source>
</evidence>
<evidence type="ECO:0000313" key="6">
    <source>
        <dbReference type="Proteomes" id="UP001153555"/>
    </source>
</evidence>
<comment type="similarity">
    <text evidence="1">Belongs to the eukaryotic ribosomal protein eS6 family.</text>
</comment>
<dbReference type="GO" id="GO:0003735">
    <property type="term" value="F:structural constituent of ribosome"/>
    <property type="evidence" value="ECO:0007669"/>
    <property type="project" value="InterPro"/>
</dbReference>
<protein>
    <submittedName>
        <fullName evidence="5">40S ribosomal protein S6-2</fullName>
    </submittedName>
</protein>
<dbReference type="GO" id="GO:0005840">
    <property type="term" value="C:ribosome"/>
    <property type="evidence" value="ECO:0007669"/>
    <property type="project" value="UniProtKB-KW"/>
</dbReference>
<organism evidence="5 6">
    <name type="scientific">Striga hermonthica</name>
    <name type="common">Purple witchweed</name>
    <name type="synonym">Buchnera hermonthica</name>
    <dbReference type="NCBI Taxonomy" id="68872"/>
    <lineage>
        <taxon>Eukaryota</taxon>
        <taxon>Viridiplantae</taxon>
        <taxon>Streptophyta</taxon>
        <taxon>Embryophyta</taxon>
        <taxon>Tracheophyta</taxon>
        <taxon>Spermatophyta</taxon>
        <taxon>Magnoliopsida</taxon>
        <taxon>eudicotyledons</taxon>
        <taxon>Gunneridae</taxon>
        <taxon>Pentapetalae</taxon>
        <taxon>asterids</taxon>
        <taxon>lamiids</taxon>
        <taxon>Lamiales</taxon>
        <taxon>Orobanchaceae</taxon>
        <taxon>Buchnereae</taxon>
        <taxon>Striga</taxon>
    </lineage>
</organism>
<evidence type="ECO:0000256" key="2">
    <source>
        <dbReference type="ARBA" id="ARBA00022980"/>
    </source>
</evidence>
<evidence type="ECO:0000256" key="3">
    <source>
        <dbReference type="ARBA" id="ARBA00023274"/>
    </source>
</evidence>
<keyword evidence="2 5" id="KW-0689">Ribosomal protein</keyword>
<sequence length="142" mass="16413">MEELCANSFNDYLVLEYNMDLRRLVEMHWVSPDLSVLNLVIVKKGENDLPRLTDVEKPRMTGPKRTSKMRKLFNLSKEDDRKRARIADVKKRIAKAKSEAAEYHKLLATHLKEHRERERRSESLAKKRSRLSAAAAKPSAAA</sequence>
<keyword evidence="3" id="KW-0687">Ribonucleoprotein</keyword>
<feature type="compositionally biased region" description="Low complexity" evidence="4">
    <location>
        <begin position="131"/>
        <end position="142"/>
    </location>
</feature>
<evidence type="ECO:0000313" key="5">
    <source>
        <dbReference type="EMBL" id="CAA0831834.1"/>
    </source>
</evidence>
<feature type="region of interest" description="Disordered" evidence="4">
    <location>
        <begin position="109"/>
        <end position="142"/>
    </location>
</feature>
<dbReference type="OrthoDB" id="998551at2759"/>
<dbReference type="AlphaFoldDB" id="A0A9N7NCQ5"/>
<dbReference type="Proteomes" id="UP001153555">
    <property type="component" value="Unassembled WGS sequence"/>
</dbReference>
<feature type="compositionally biased region" description="Basic and acidic residues" evidence="4">
    <location>
        <begin position="109"/>
        <end position="125"/>
    </location>
</feature>